<comment type="caution">
    <text evidence="3">The sequence shown here is derived from an EMBL/GenBank/DDBJ whole genome shotgun (WGS) entry which is preliminary data.</text>
</comment>
<dbReference type="EMBL" id="BAABGT010000104">
    <property type="protein sequence ID" value="GAA4557842.1"/>
    <property type="molecule type" value="Genomic_DNA"/>
</dbReference>
<protein>
    <recommendedName>
        <fullName evidence="2">CBS domain-containing protein</fullName>
    </recommendedName>
</protein>
<evidence type="ECO:0000313" key="4">
    <source>
        <dbReference type="Proteomes" id="UP001501598"/>
    </source>
</evidence>
<gene>
    <name evidence="3" type="ORF">GCM10023175_63030</name>
</gene>
<feature type="domain" description="CBS" evidence="2">
    <location>
        <begin position="14"/>
        <end position="71"/>
    </location>
</feature>
<evidence type="ECO:0000259" key="2">
    <source>
        <dbReference type="PROSITE" id="PS51371"/>
    </source>
</evidence>
<dbReference type="Proteomes" id="UP001501598">
    <property type="component" value="Unassembled WGS sequence"/>
</dbReference>
<organism evidence="3 4">
    <name type="scientific">Pseudonocardia xishanensis</name>
    <dbReference type="NCBI Taxonomy" id="630995"/>
    <lineage>
        <taxon>Bacteria</taxon>
        <taxon>Bacillati</taxon>
        <taxon>Actinomycetota</taxon>
        <taxon>Actinomycetes</taxon>
        <taxon>Pseudonocardiales</taxon>
        <taxon>Pseudonocardiaceae</taxon>
        <taxon>Pseudonocardia</taxon>
    </lineage>
</organism>
<evidence type="ECO:0000256" key="1">
    <source>
        <dbReference type="PROSITE-ProRule" id="PRU00703"/>
    </source>
</evidence>
<evidence type="ECO:0000313" key="3">
    <source>
        <dbReference type="EMBL" id="GAA4557842.1"/>
    </source>
</evidence>
<dbReference type="SUPFAM" id="SSF54631">
    <property type="entry name" value="CBS-domain pair"/>
    <property type="match status" value="1"/>
</dbReference>
<sequence>MSTLLDHETVADAMVRFPKTCTPTTTVRQAREVFEDGHVHALLVVERGLLLAVVECGDLVDRAADEHLRRLGTLRGRTIGTAADADAVRVAMHTAGRRRLAVVDGDGRLLGLLCLKRSGAGFCSDAGIRARAADRRP</sequence>
<reference evidence="4" key="1">
    <citation type="journal article" date="2019" name="Int. J. Syst. Evol. Microbiol.">
        <title>The Global Catalogue of Microorganisms (GCM) 10K type strain sequencing project: providing services to taxonomists for standard genome sequencing and annotation.</title>
        <authorList>
            <consortium name="The Broad Institute Genomics Platform"/>
            <consortium name="The Broad Institute Genome Sequencing Center for Infectious Disease"/>
            <person name="Wu L."/>
            <person name="Ma J."/>
        </authorList>
    </citation>
    <scope>NUCLEOTIDE SEQUENCE [LARGE SCALE GENOMIC DNA]</scope>
    <source>
        <strain evidence="4">JCM 17906</strain>
    </source>
</reference>
<accession>A0ABP8S2K8</accession>
<dbReference type="Gene3D" id="3.10.580.10">
    <property type="entry name" value="CBS-domain"/>
    <property type="match status" value="1"/>
</dbReference>
<dbReference type="PROSITE" id="PS51371">
    <property type="entry name" value="CBS"/>
    <property type="match status" value="1"/>
</dbReference>
<dbReference type="RefSeq" id="WP_345426534.1">
    <property type="nucleotide sequence ID" value="NZ_BAABGT010000104.1"/>
</dbReference>
<proteinExistence type="predicted"/>
<name>A0ABP8S2K8_9PSEU</name>
<keyword evidence="4" id="KW-1185">Reference proteome</keyword>
<dbReference type="InterPro" id="IPR046342">
    <property type="entry name" value="CBS_dom_sf"/>
</dbReference>
<dbReference type="InterPro" id="IPR000644">
    <property type="entry name" value="CBS_dom"/>
</dbReference>
<dbReference type="Pfam" id="PF00571">
    <property type="entry name" value="CBS"/>
    <property type="match status" value="1"/>
</dbReference>
<keyword evidence="1" id="KW-0129">CBS domain</keyword>